<dbReference type="KEGG" id="caby:Cabys_2988"/>
<dbReference type="eggNOG" id="COG3706">
    <property type="taxonomic scope" value="Bacteria"/>
</dbReference>
<dbReference type="SMART" id="SM00267">
    <property type="entry name" value="GGDEF"/>
    <property type="match status" value="1"/>
</dbReference>
<dbReference type="InterPro" id="IPR029787">
    <property type="entry name" value="Nucleotide_cyclase"/>
</dbReference>
<dbReference type="EMBL" id="CP018099">
    <property type="protein sequence ID" value="APF19736.1"/>
    <property type="molecule type" value="Genomic_DNA"/>
</dbReference>
<dbReference type="Proteomes" id="UP000004671">
    <property type="component" value="Chromosome"/>
</dbReference>
<keyword evidence="3" id="KW-0472">Membrane</keyword>
<evidence type="ECO:0000313" key="6">
    <source>
        <dbReference type="EMBL" id="EHO39842.1"/>
    </source>
</evidence>
<feature type="transmembrane region" description="Helical" evidence="3">
    <location>
        <begin position="85"/>
        <end position="104"/>
    </location>
</feature>
<reference evidence="6 7" key="1">
    <citation type="submission" date="2011-09" db="EMBL/GenBank/DDBJ databases">
        <title>The permanent draft genome of Caldithrix abyssi DSM 13497.</title>
        <authorList>
            <consortium name="US DOE Joint Genome Institute (JGI-PGF)"/>
            <person name="Lucas S."/>
            <person name="Han J."/>
            <person name="Lapidus A."/>
            <person name="Bruce D."/>
            <person name="Goodwin L."/>
            <person name="Pitluck S."/>
            <person name="Peters L."/>
            <person name="Kyrpides N."/>
            <person name="Mavromatis K."/>
            <person name="Ivanova N."/>
            <person name="Mikhailova N."/>
            <person name="Chertkov O."/>
            <person name="Detter J.C."/>
            <person name="Tapia R."/>
            <person name="Han C."/>
            <person name="Land M."/>
            <person name="Hauser L."/>
            <person name="Markowitz V."/>
            <person name="Cheng J.-F."/>
            <person name="Hugenholtz P."/>
            <person name="Woyke T."/>
            <person name="Wu D."/>
            <person name="Spring S."/>
            <person name="Brambilla E."/>
            <person name="Klenk H.-P."/>
            <person name="Eisen J.A."/>
        </authorList>
    </citation>
    <scope>NUCLEOTIDE SEQUENCE [LARGE SCALE GENOMIC DNA]</scope>
    <source>
        <strain evidence="6 7">DSM 13497</strain>
    </source>
</reference>
<dbReference type="InterPro" id="IPR000160">
    <property type="entry name" value="GGDEF_dom"/>
</dbReference>
<organism evidence="6 7">
    <name type="scientific">Caldithrix abyssi DSM 13497</name>
    <dbReference type="NCBI Taxonomy" id="880073"/>
    <lineage>
        <taxon>Bacteria</taxon>
        <taxon>Pseudomonadati</taxon>
        <taxon>Calditrichota</taxon>
        <taxon>Calditrichia</taxon>
        <taxon>Calditrichales</taxon>
        <taxon>Calditrichaceae</taxon>
        <taxon>Caldithrix</taxon>
    </lineage>
</organism>
<evidence type="ECO:0000313" key="8">
    <source>
        <dbReference type="Proteomes" id="UP000183868"/>
    </source>
</evidence>
<keyword evidence="3" id="KW-0812">Transmembrane</keyword>
<dbReference type="InParanoid" id="H1XYM4"/>
<evidence type="ECO:0000259" key="4">
    <source>
        <dbReference type="PROSITE" id="PS50887"/>
    </source>
</evidence>
<dbReference type="GO" id="GO:0052621">
    <property type="term" value="F:diguanylate cyclase activity"/>
    <property type="evidence" value="ECO:0007669"/>
    <property type="project" value="UniProtKB-EC"/>
</dbReference>
<dbReference type="PROSITE" id="PS50887">
    <property type="entry name" value="GGDEF"/>
    <property type="match status" value="1"/>
</dbReference>
<dbReference type="NCBIfam" id="TIGR00254">
    <property type="entry name" value="GGDEF"/>
    <property type="match status" value="1"/>
</dbReference>
<accession>H1XYM4</accession>
<dbReference type="EC" id="2.7.7.65" evidence="1"/>
<dbReference type="PANTHER" id="PTHR45138">
    <property type="entry name" value="REGULATORY COMPONENTS OF SENSORY TRANSDUCTION SYSTEM"/>
    <property type="match status" value="1"/>
</dbReference>
<dbReference type="Pfam" id="PF00990">
    <property type="entry name" value="GGDEF"/>
    <property type="match status" value="1"/>
</dbReference>
<dbReference type="Gene3D" id="3.30.70.270">
    <property type="match status" value="1"/>
</dbReference>
<dbReference type="HOGENOM" id="CLU_999948_0_0_0"/>
<dbReference type="RefSeq" id="WP_006926731.1">
    <property type="nucleotide sequence ID" value="NZ_CM001402.1"/>
</dbReference>
<dbReference type="EMBL" id="CM001402">
    <property type="protein sequence ID" value="EHO39842.1"/>
    <property type="molecule type" value="Genomic_DNA"/>
</dbReference>
<evidence type="ECO:0000256" key="1">
    <source>
        <dbReference type="ARBA" id="ARBA00012528"/>
    </source>
</evidence>
<name>H1XYM4_CALAY</name>
<dbReference type="Proteomes" id="UP000183868">
    <property type="component" value="Chromosome"/>
</dbReference>
<evidence type="ECO:0000256" key="3">
    <source>
        <dbReference type="SAM" id="Phobius"/>
    </source>
</evidence>
<feature type="transmembrane region" description="Helical" evidence="3">
    <location>
        <begin position="20"/>
        <end position="47"/>
    </location>
</feature>
<protein>
    <recommendedName>
        <fullName evidence="1">diguanylate cyclase</fullName>
        <ecNumber evidence="1">2.7.7.65</ecNumber>
    </recommendedName>
</protein>
<evidence type="ECO:0000313" key="5">
    <source>
        <dbReference type="EMBL" id="APF19736.1"/>
    </source>
</evidence>
<dbReference type="AlphaFoldDB" id="H1XYM4"/>
<dbReference type="InterPro" id="IPR050469">
    <property type="entry name" value="Diguanylate_Cyclase"/>
</dbReference>
<dbReference type="PaxDb" id="880073-Calab_0193"/>
<proteinExistence type="predicted"/>
<feature type="domain" description="GGDEF" evidence="4">
    <location>
        <begin position="147"/>
        <end position="278"/>
    </location>
</feature>
<sequence>MHLIMLMIQKLKTLPSWFNSLSALVLLFIIAYVDLQFSFPLFFLYLIPVSVSALLAPRALGVVISIVSFALYSLININFKAVDPLTFEIAGNGILLFWVSFLALKLKEQWSLNQAHRFSDELTGGLSKSLFLQRAEEELHRSHRYKRPITLAYLDCSRLKKIREDQNFNYEKEILKNIAQIMKQNLRKTDLFTRVDEDNFLIMLPDINAGGARTALQKIQSLIRLKSIAANWPLEFNIGAITFMQPPLDMQAVLESVSSMAQNQTDSGNFLQHQQLYH</sequence>
<evidence type="ECO:0000256" key="2">
    <source>
        <dbReference type="ARBA" id="ARBA00034247"/>
    </source>
</evidence>
<keyword evidence="3" id="KW-1133">Transmembrane helix</keyword>
<dbReference type="InterPro" id="IPR043128">
    <property type="entry name" value="Rev_trsase/Diguanyl_cyclase"/>
</dbReference>
<gene>
    <name evidence="5" type="ORF">Cabys_2988</name>
    <name evidence="6" type="ORF">Calab_0193</name>
</gene>
<reference evidence="5 8" key="2">
    <citation type="submission" date="2016-11" db="EMBL/GenBank/DDBJ databases">
        <title>Genomic analysis of Caldithrix abyssi and proposal of a novel bacterial phylum Caldithrichaeota.</title>
        <authorList>
            <person name="Kublanov I."/>
            <person name="Sigalova O."/>
            <person name="Gavrilov S."/>
            <person name="Lebedinsky A."/>
            <person name="Ivanova N."/>
            <person name="Daum C."/>
            <person name="Reddy T."/>
            <person name="Klenk H.P."/>
            <person name="Goker M."/>
            <person name="Reva O."/>
            <person name="Miroshnichenko M."/>
            <person name="Kyprides N."/>
            <person name="Woyke T."/>
            <person name="Gelfand M."/>
        </authorList>
    </citation>
    <scope>NUCLEOTIDE SEQUENCE [LARGE SCALE GENOMIC DNA]</scope>
    <source>
        <strain evidence="5 8">LF13</strain>
    </source>
</reference>
<dbReference type="STRING" id="880073.Cabys_2988"/>
<evidence type="ECO:0000313" key="7">
    <source>
        <dbReference type="Proteomes" id="UP000004671"/>
    </source>
</evidence>
<comment type="catalytic activity">
    <reaction evidence="2">
        <text>2 GTP = 3',3'-c-di-GMP + 2 diphosphate</text>
        <dbReference type="Rhea" id="RHEA:24898"/>
        <dbReference type="ChEBI" id="CHEBI:33019"/>
        <dbReference type="ChEBI" id="CHEBI:37565"/>
        <dbReference type="ChEBI" id="CHEBI:58805"/>
        <dbReference type="EC" id="2.7.7.65"/>
    </reaction>
</comment>
<dbReference type="PANTHER" id="PTHR45138:SF9">
    <property type="entry name" value="DIGUANYLATE CYCLASE DGCM-RELATED"/>
    <property type="match status" value="1"/>
</dbReference>
<dbReference type="SUPFAM" id="SSF55073">
    <property type="entry name" value="Nucleotide cyclase"/>
    <property type="match status" value="1"/>
</dbReference>
<keyword evidence="7" id="KW-1185">Reference proteome</keyword>
<feature type="transmembrane region" description="Helical" evidence="3">
    <location>
        <begin position="59"/>
        <end position="79"/>
    </location>
</feature>